<accession>A0ACB8LUG9</accession>
<sequence>MTTAPMKSQPLHNFSLSFLKWGTHHPNPNHNRTRTPPPTEPDTTDDSTRHHRVVGSRSSRAQRLSFPCSTSKPHQDAGDRSQRQTADTEEEEEDEVGRPWNLRPRKVQETLVDVAVFQNRGDNNANTKAPKSTRLREMVESRGSNGDKKEKNKFWVTLSREEIEEDIFIMTGSRPARRPRKRPKNVQKQLDNVFPGLWLVGLTVDAYRVSDAPMKFDDGFCGGDVVTSNLGVLKAYVESREDCTYSFPTKLGGRVASMCFVFKTISDAGFIIGGTACFPLVDGLYFVELSFIKSNHDEV</sequence>
<protein>
    <submittedName>
        <fullName evidence="1">Chromogranin (DUF1639)</fullName>
    </submittedName>
</protein>
<keyword evidence="2" id="KW-1185">Reference proteome</keyword>
<evidence type="ECO:0000313" key="1">
    <source>
        <dbReference type="EMBL" id="KAH9777106.1"/>
    </source>
</evidence>
<dbReference type="EMBL" id="CM039172">
    <property type="protein sequence ID" value="KAH9777106.1"/>
    <property type="molecule type" value="Genomic_DNA"/>
</dbReference>
<gene>
    <name evidence="1" type="ORF">KPL71_006920</name>
</gene>
<organism evidence="1 2">
    <name type="scientific">Citrus sinensis</name>
    <name type="common">Sweet orange</name>
    <name type="synonym">Citrus aurantium var. sinensis</name>
    <dbReference type="NCBI Taxonomy" id="2711"/>
    <lineage>
        <taxon>Eukaryota</taxon>
        <taxon>Viridiplantae</taxon>
        <taxon>Streptophyta</taxon>
        <taxon>Embryophyta</taxon>
        <taxon>Tracheophyta</taxon>
        <taxon>Spermatophyta</taxon>
        <taxon>Magnoliopsida</taxon>
        <taxon>eudicotyledons</taxon>
        <taxon>Gunneridae</taxon>
        <taxon>Pentapetalae</taxon>
        <taxon>rosids</taxon>
        <taxon>malvids</taxon>
        <taxon>Sapindales</taxon>
        <taxon>Rutaceae</taxon>
        <taxon>Aurantioideae</taxon>
        <taxon>Citrus</taxon>
    </lineage>
</organism>
<dbReference type="Proteomes" id="UP000829398">
    <property type="component" value="Chromosome 3"/>
</dbReference>
<name>A0ACB8LUG9_CITSI</name>
<evidence type="ECO:0000313" key="2">
    <source>
        <dbReference type="Proteomes" id="UP000829398"/>
    </source>
</evidence>
<comment type="caution">
    <text evidence="1">The sequence shown here is derived from an EMBL/GenBank/DDBJ whole genome shotgun (WGS) entry which is preliminary data.</text>
</comment>
<proteinExistence type="predicted"/>
<reference evidence="2" key="1">
    <citation type="journal article" date="2023" name="Hortic. Res.">
        <title>A chromosome-level phased genome enabling allele-level studies in sweet orange: a case study on citrus Huanglongbing tolerance.</title>
        <authorList>
            <person name="Wu B."/>
            <person name="Yu Q."/>
            <person name="Deng Z."/>
            <person name="Duan Y."/>
            <person name="Luo F."/>
            <person name="Gmitter F. Jr."/>
        </authorList>
    </citation>
    <scope>NUCLEOTIDE SEQUENCE [LARGE SCALE GENOMIC DNA]</scope>
    <source>
        <strain evidence="2">cv. Valencia</strain>
    </source>
</reference>